<dbReference type="EMBL" id="CAJNRD030001122">
    <property type="protein sequence ID" value="CAG5099717.1"/>
    <property type="molecule type" value="Genomic_DNA"/>
</dbReference>
<keyword evidence="2" id="KW-1185">Reference proteome</keyword>
<proteinExistence type="predicted"/>
<reference evidence="1" key="1">
    <citation type="submission" date="2021-04" db="EMBL/GenBank/DDBJ databases">
        <authorList>
            <person name="Chebbi M.A.C M."/>
        </authorList>
    </citation>
    <scope>NUCLEOTIDE SEQUENCE</scope>
</reference>
<evidence type="ECO:0000313" key="2">
    <source>
        <dbReference type="Proteomes" id="UP000786811"/>
    </source>
</evidence>
<sequence>MWASYVVCRILYVVYLEDVLGGRFIYSIKYIEVVSELYCTAVRLSVGNRTEQNRTEQNPQRLLGVLLFASPLQI</sequence>
<evidence type="ECO:0000313" key="1">
    <source>
        <dbReference type="EMBL" id="CAG5099717.1"/>
    </source>
</evidence>
<name>A0A8J2HMX8_COTCN</name>
<dbReference type="AlphaFoldDB" id="A0A8J2HMX8"/>
<protein>
    <submittedName>
        <fullName evidence="1">Uncharacterized protein</fullName>
    </submittedName>
</protein>
<dbReference type="Proteomes" id="UP000786811">
    <property type="component" value="Unassembled WGS sequence"/>
</dbReference>
<organism evidence="1 2">
    <name type="scientific">Cotesia congregata</name>
    <name type="common">Parasitoid wasp</name>
    <name type="synonym">Apanteles congregatus</name>
    <dbReference type="NCBI Taxonomy" id="51543"/>
    <lineage>
        <taxon>Eukaryota</taxon>
        <taxon>Metazoa</taxon>
        <taxon>Ecdysozoa</taxon>
        <taxon>Arthropoda</taxon>
        <taxon>Hexapoda</taxon>
        <taxon>Insecta</taxon>
        <taxon>Pterygota</taxon>
        <taxon>Neoptera</taxon>
        <taxon>Endopterygota</taxon>
        <taxon>Hymenoptera</taxon>
        <taxon>Apocrita</taxon>
        <taxon>Ichneumonoidea</taxon>
        <taxon>Braconidae</taxon>
        <taxon>Microgastrinae</taxon>
        <taxon>Cotesia</taxon>
    </lineage>
</organism>
<accession>A0A8J2HMX8</accession>
<comment type="caution">
    <text evidence="1">The sequence shown here is derived from an EMBL/GenBank/DDBJ whole genome shotgun (WGS) entry which is preliminary data.</text>
</comment>
<gene>
    <name evidence="1" type="ORF">HICCMSTLAB_LOCUS9199</name>
</gene>